<dbReference type="PROSITE" id="PS00211">
    <property type="entry name" value="ABC_TRANSPORTER_1"/>
    <property type="match status" value="1"/>
</dbReference>
<evidence type="ECO:0000259" key="4">
    <source>
        <dbReference type="PROSITE" id="PS50893"/>
    </source>
</evidence>
<dbReference type="InterPro" id="IPR027417">
    <property type="entry name" value="P-loop_NTPase"/>
</dbReference>
<dbReference type="InterPro" id="IPR003439">
    <property type="entry name" value="ABC_transporter-like_ATP-bd"/>
</dbReference>
<protein>
    <submittedName>
        <fullName evidence="5">Sodium ABC transporter ATP-binding protein</fullName>
    </submittedName>
</protein>
<dbReference type="SMART" id="SM00382">
    <property type="entry name" value="AAA"/>
    <property type="match status" value="1"/>
</dbReference>
<dbReference type="InterPro" id="IPR003593">
    <property type="entry name" value="AAA+_ATPase"/>
</dbReference>
<dbReference type="GO" id="GO:0016887">
    <property type="term" value="F:ATP hydrolysis activity"/>
    <property type="evidence" value="ECO:0007669"/>
    <property type="project" value="InterPro"/>
</dbReference>
<dbReference type="InterPro" id="IPR051782">
    <property type="entry name" value="ABC_Transporter_VariousFunc"/>
</dbReference>
<evidence type="ECO:0000313" key="5">
    <source>
        <dbReference type="EMBL" id="GET11549.1"/>
    </source>
</evidence>
<proteinExistence type="predicted"/>
<dbReference type="Pfam" id="PF00005">
    <property type="entry name" value="ABC_tran"/>
    <property type="match status" value="1"/>
</dbReference>
<organism evidence="5">
    <name type="scientific">Ligilactobacillus agilis</name>
    <dbReference type="NCBI Taxonomy" id="1601"/>
    <lineage>
        <taxon>Bacteria</taxon>
        <taxon>Bacillati</taxon>
        <taxon>Bacillota</taxon>
        <taxon>Bacilli</taxon>
        <taxon>Lactobacillales</taxon>
        <taxon>Lactobacillaceae</taxon>
        <taxon>Ligilactobacillus</taxon>
    </lineage>
</organism>
<accession>A0A6F9Y204</accession>
<comment type="caution">
    <text evidence="5">The sequence shown here is derived from an EMBL/GenBank/DDBJ whole genome shotgun (WGS) entry which is preliminary data.</text>
</comment>
<evidence type="ECO:0000256" key="3">
    <source>
        <dbReference type="ARBA" id="ARBA00022840"/>
    </source>
</evidence>
<keyword evidence="2" id="KW-0547">Nucleotide-binding</keyword>
<dbReference type="AlphaFoldDB" id="A0A6F9Y204"/>
<name>A0A6F9Y204_9LACO</name>
<dbReference type="InterPro" id="IPR017871">
    <property type="entry name" value="ABC_transporter-like_CS"/>
</dbReference>
<dbReference type="Proteomes" id="UP000494160">
    <property type="component" value="Unassembled WGS sequence"/>
</dbReference>
<reference evidence="5" key="1">
    <citation type="submission" date="2019-10" db="EMBL/GenBank/DDBJ databases">
        <title>Lactobacillus agilis SN811 Whole Genome Sequencing Project.</title>
        <authorList>
            <person name="Suzuki S."/>
            <person name="Endo A."/>
            <person name="Maeno S."/>
            <person name="Shiwa Y."/>
            <person name="Matsutani M."/>
            <person name="Kajikawa A."/>
        </authorList>
    </citation>
    <scope>NUCLEOTIDE SEQUENCE</scope>
    <source>
        <strain evidence="5">SN811</strain>
    </source>
</reference>
<feature type="domain" description="ABC transporter" evidence="4">
    <location>
        <begin position="2"/>
        <end position="220"/>
    </location>
</feature>
<sequence>MIELKNITKKYNDKVVLDSVNLTLEVGKPLIILGENGIGKSTLTKIILGYEKPTKGEISYDSKKYKIGYLPEFRGLYKNVTVQELLNLFNSFGKQNKTTLELDDYIKEFELDKYRNFLLQDLSKGNQQKVQLAVAFINNPKLVVLDEPFSGLDIYNQQLFVKLIAKYTIESYLIIITHKLGDLGLVAKKVAMLKKGKLHFYKLSELEENVKNIMIVTVKDVKSDKQKILQKNYNVIVDSSSQISIKIDNLQSMINVLKLLEQDGVRIKIKSFPVEQLISVEKSGTDEKLFSFSDI</sequence>
<gene>
    <name evidence="5" type="ORF">SN811_00490</name>
</gene>
<evidence type="ECO:0000256" key="2">
    <source>
        <dbReference type="ARBA" id="ARBA00022741"/>
    </source>
</evidence>
<dbReference type="PROSITE" id="PS50893">
    <property type="entry name" value="ABC_TRANSPORTER_2"/>
    <property type="match status" value="1"/>
</dbReference>
<dbReference type="RefSeq" id="WP_172576689.1">
    <property type="nucleotide sequence ID" value="NZ_BLAP01000003.1"/>
</dbReference>
<dbReference type="Gene3D" id="3.40.50.300">
    <property type="entry name" value="P-loop containing nucleotide triphosphate hydrolases"/>
    <property type="match status" value="1"/>
</dbReference>
<dbReference type="PANTHER" id="PTHR42939">
    <property type="entry name" value="ABC TRANSPORTER ATP-BINDING PROTEIN ALBC-RELATED"/>
    <property type="match status" value="1"/>
</dbReference>
<keyword evidence="3 5" id="KW-0067">ATP-binding</keyword>
<dbReference type="EMBL" id="BLAP01000003">
    <property type="protein sequence ID" value="GET11549.1"/>
    <property type="molecule type" value="Genomic_DNA"/>
</dbReference>
<dbReference type="PANTHER" id="PTHR42939:SF1">
    <property type="entry name" value="ABC TRANSPORTER ATP-BINDING PROTEIN ALBC-RELATED"/>
    <property type="match status" value="1"/>
</dbReference>
<dbReference type="GO" id="GO:0005524">
    <property type="term" value="F:ATP binding"/>
    <property type="evidence" value="ECO:0007669"/>
    <property type="project" value="UniProtKB-KW"/>
</dbReference>
<evidence type="ECO:0000256" key="1">
    <source>
        <dbReference type="ARBA" id="ARBA00022448"/>
    </source>
</evidence>
<dbReference type="SUPFAM" id="SSF52540">
    <property type="entry name" value="P-loop containing nucleoside triphosphate hydrolases"/>
    <property type="match status" value="1"/>
</dbReference>
<keyword evidence="1" id="KW-0813">Transport</keyword>